<dbReference type="CDD" id="cd00167">
    <property type="entry name" value="SANT"/>
    <property type="match status" value="1"/>
</dbReference>
<organism evidence="2 3">
    <name type="scientific">Cupriavidus oxalaticus</name>
    <dbReference type="NCBI Taxonomy" id="96344"/>
    <lineage>
        <taxon>Bacteria</taxon>
        <taxon>Pseudomonadati</taxon>
        <taxon>Pseudomonadota</taxon>
        <taxon>Betaproteobacteria</taxon>
        <taxon>Burkholderiales</taxon>
        <taxon>Burkholderiaceae</taxon>
        <taxon>Cupriavidus</taxon>
    </lineage>
</organism>
<dbReference type="InterPro" id="IPR001005">
    <property type="entry name" value="SANT/Myb"/>
</dbReference>
<name>A0A5P3VLT2_9BURK</name>
<accession>A0A5P3VLT2</accession>
<evidence type="ECO:0000313" key="2">
    <source>
        <dbReference type="EMBL" id="QEZ47197.1"/>
    </source>
</evidence>
<dbReference type="RefSeq" id="WP_151072188.1">
    <property type="nucleotide sequence ID" value="NZ_CP032519.1"/>
</dbReference>
<dbReference type="PROSITE" id="PS50090">
    <property type="entry name" value="MYB_LIKE"/>
    <property type="match status" value="1"/>
</dbReference>
<proteinExistence type="predicted"/>
<evidence type="ECO:0000259" key="1">
    <source>
        <dbReference type="PROSITE" id="PS50090"/>
    </source>
</evidence>
<gene>
    <name evidence="2" type="ORF">D2917_23905</name>
</gene>
<dbReference type="Proteomes" id="UP000325743">
    <property type="component" value="Chromosome 2"/>
</dbReference>
<evidence type="ECO:0000313" key="3">
    <source>
        <dbReference type="Proteomes" id="UP000325743"/>
    </source>
</evidence>
<sequence>MARRWTQDEEAMLISLTRSDLSWRVIGAHLNRSAEAVQVKAKSLKLGPKPYTGNKSPTWSLVIQICADGRARTVHELAKLTGTSRISLDRILKDRAEAGLAHVAAWQRRWGPPTPLWLPEPGKNAAKPKARTHCQRERDRMRRMKEDDPLRYKAIIDRASARRAMRKGKVAQQHPLVQALFGMVVTA</sequence>
<dbReference type="EMBL" id="CP032519">
    <property type="protein sequence ID" value="QEZ47197.1"/>
    <property type="molecule type" value="Genomic_DNA"/>
</dbReference>
<reference evidence="2 3" key="1">
    <citation type="submission" date="2018-09" db="EMBL/GenBank/DDBJ databases">
        <title>Complete genome sequence of Cupriavidus oxalaticus T2, a bacterium capable of phenol tolerance and degradation.</title>
        <authorList>
            <person name="Yan J."/>
        </authorList>
    </citation>
    <scope>NUCLEOTIDE SEQUENCE [LARGE SCALE GENOMIC DNA]</scope>
    <source>
        <strain evidence="2 3">T2</strain>
    </source>
</reference>
<feature type="domain" description="Myb-like" evidence="1">
    <location>
        <begin position="1"/>
        <end position="45"/>
    </location>
</feature>
<protein>
    <recommendedName>
        <fullName evidence="1">Myb-like domain-containing protein</fullName>
    </recommendedName>
</protein>
<dbReference type="AlphaFoldDB" id="A0A5P3VLT2"/>